<dbReference type="EMBL" id="ASPP01023276">
    <property type="protein sequence ID" value="ETO10666.1"/>
    <property type="molecule type" value="Genomic_DNA"/>
</dbReference>
<accession>X6MAH0</accession>
<organism evidence="3 4">
    <name type="scientific">Reticulomyxa filosa</name>
    <dbReference type="NCBI Taxonomy" id="46433"/>
    <lineage>
        <taxon>Eukaryota</taxon>
        <taxon>Sar</taxon>
        <taxon>Rhizaria</taxon>
        <taxon>Retaria</taxon>
        <taxon>Foraminifera</taxon>
        <taxon>Monothalamids</taxon>
        <taxon>Reticulomyxidae</taxon>
        <taxon>Reticulomyxa</taxon>
    </lineage>
</organism>
<name>X6MAH0_RETFI</name>
<comment type="caution">
    <text evidence="3">The sequence shown here is derived from an EMBL/GenBank/DDBJ whole genome shotgun (WGS) entry which is preliminary data.</text>
</comment>
<evidence type="ECO:0000313" key="4">
    <source>
        <dbReference type="Proteomes" id="UP000023152"/>
    </source>
</evidence>
<feature type="compositionally biased region" description="Basic residues" evidence="1">
    <location>
        <begin position="14"/>
        <end position="24"/>
    </location>
</feature>
<keyword evidence="2" id="KW-0472">Membrane</keyword>
<feature type="transmembrane region" description="Helical" evidence="2">
    <location>
        <begin position="38"/>
        <end position="59"/>
    </location>
</feature>
<feature type="region of interest" description="Disordered" evidence="1">
    <location>
        <begin position="1"/>
        <end position="24"/>
    </location>
</feature>
<reference evidence="3 4" key="1">
    <citation type="journal article" date="2013" name="Curr. Biol.">
        <title>The Genome of the Foraminiferan Reticulomyxa filosa.</title>
        <authorList>
            <person name="Glockner G."/>
            <person name="Hulsmann N."/>
            <person name="Schleicher M."/>
            <person name="Noegel A.A."/>
            <person name="Eichinger L."/>
            <person name="Gallinger C."/>
            <person name="Pawlowski J."/>
            <person name="Sierra R."/>
            <person name="Euteneuer U."/>
            <person name="Pillet L."/>
            <person name="Moustafa A."/>
            <person name="Platzer M."/>
            <person name="Groth M."/>
            <person name="Szafranski K."/>
            <person name="Schliwa M."/>
        </authorList>
    </citation>
    <scope>NUCLEOTIDE SEQUENCE [LARGE SCALE GENOMIC DNA]</scope>
</reference>
<dbReference type="OrthoDB" id="341730at2759"/>
<feature type="compositionally biased region" description="Basic and acidic residues" evidence="1">
    <location>
        <begin position="1"/>
        <end position="13"/>
    </location>
</feature>
<evidence type="ECO:0000256" key="2">
    <source>
        <dbReference type="SAM" id="Phobius"/>
    </source>
</evidence>
<evidence type="ECO:0000256" key="1">
    <source>
        <dbReference type="SAM" id="MobiDB-lite"/>
    </source>
</evidence>
<dbReference type="Proteomes" id="UP000023152">
    <property type="component" value="Unassembled WGS sequence"/>
</dbReference>
<protein>
    <submittedName>
        <fullName evidence="3">Uncharacterized protein</fullName>
    </submittedName>
</protein>
<dbReference type="AlphaFoldDB" id="X6MAH0"/>
<keyword evidence="2" id="KW-0812">Transmembrane</keyword>
<feature type="non-terminal residue" evidence="3">
    <location>
        <position position="1"/>
    </location>
</feature>
<gene>
    <name evidence="3" type="ORF">RFI_26711</name>
</gene>
<keyword evidence="4" id="KW-1185">Reference proteome</keyword>
<proteinExistence type="predicted"/>
<evidence type="ECO:0000313" key="3">
    <source>
        <dbReference type="EMBL" id="ETO10666.1"/>
    </source>
</evidence>
<sequence length="404" mass="47457">RAKAIERQGEHCNSKRSKFGQAKRGKRVTQNSVWRIQWLLHLVGITITMIMTMTMEMNVQINQNQKKKRKECNRNPGHETVLAIPEKFSYLELTLMICQSRNHFYVQFQHLKQCIEQMCKHTFTPCDCIWFLTSMTYRGNPFGFETSNKWLVDNNLMIFDPFERQEWHSEFEERLLYQQQNKQQLISQLIEKEKAKKQMKSTAIPEKRNQAGVAIPLRYIPSDNQKALDQVDSQIYAIPKELEHLNEDFLDRIKARSKANILMKRHAMQSMGASAAFAKSAHLFYKISGIQEEKHLDIALLHRMDIYFWFRNQLPKKLFEEQVPYFVVGSSLRVPSLLSSYLIEDLKVDKDNMDTKKFAKSSNTLKESSKSSHMYDWAGGGYSTIYSPYTGQEKEEKVYILARH</sequence>
<keyword evidence="2" id="KW-1133">Transmembrane helix</keyword>